<dbReference type="AlphaFoldDB" id="A0A5J5EP05"/>
<proteinExistence type="predicted"/>
<comment type="caution">
    <text evidence="2">The sequence shown here is derived from an EMBL/GenBank/DDBJ whole genome shotgun (WGS) entry which is preliminary data.</text>
</comment>
<sequence>MHISIFTSSSRAAASPPHPTRPFPPMSRPASSLFATMQPWASSASSAVRFPKRLGSGKLFLTDPTGPATPTPSYPIEHFESGHSWLGKKLAKPSQPLSTNGQSHSNGGTGSRFADSRKTRAKEMKTTRVGAAADCKLRGDWEFYGLSVSFPCLI</sequence>
<feature type="compositionally biased region" description="Pro residues" evidence="1">
    <location>
        <begin position="16"/>
        <end position="27"/>
    </location>
</feature>
<organism evidence="2 3">
    <name type="scientific">Sphaerosporella brunnea</name>
    <dbReference type="NCBI Taxonomy" id="1250544"/>
    <lineage>
        <taxon>Eukaryota</taxon>
        <taxon>Fungi</taxon>
        <taxon>Dikarya</taxon>
        <taxon>Ascomycota</taxon>
        <taxon>Pezizomycotina</taxon>
        <taxon>Pezizomycetes</taxon>
        <taxon>Pezizales</taxon>
        <taxon>Pyronemataceae</taxon>
        <taxon>Sphaerosporella</taxon>
    </lineage>
</organism>
<gene>
    <name evidence="2" type="ORF">FN846DRAFT_962417</name>
</gene>
<protein>
    <submittedName>
        <fullName evidence="2">Uncharacterized protein</fullName>
    </submittedName>
</protein>
<keyword evidence="3" id="KW-1185">Reference proteome</keyword>
<feature type="region of interest" description="Disordered" evidence="1">
    <location>
        <begin position="1"/>
        <end position="30"/>
    </location>
</feature>
<name>A0A5J5EP05_9PEZI</name>
<accession>A0A5J5EP05</accession>
<feature type="compositionally biased region" description="Polar residues" evidence="1">
    <location>
        <begin position="95"/>
        <end position="106"/>
    </location>
</feature>
<dbReference type="InParanoid" id="A0A5J5EP05"/>
<dbReference type="Proteomes" id="UP000326924">
    <property type="component" value="Unassembled WGS sequence"/>
</dbReference>
<feature type="region of interest" description="Disordered" evidence="1">
    <location>
        <begin position="90"/>
        <end position="122"/>
    </location>
</feature>
<dbReference type="EMBL" id="VXIS01000185">
    <property type="protein sequence ID" value="KAA8898453.1"/>
    <property type="molecule type" value="Genomic_DNA"/>
</dbReference>
<evidence type="ECO:0000313" key="2">
    <source>
        <dbReference type="EMBL" id="KAA8898453.1"/>
    </source>
</evidence>
<evidence type="ECO:0000256" key="1">
    <source>
        <dbReference type="SAM" id="MobiDB-lite"/>
    </source>
</evidence>
<evidence type="ECO:0000313" key="3">
    <source>
        <dbReference type="Proteomes" id="UP000326924"/>
    </source>
</evidence>
<reference evidence="2 3" key="1">
    <citation type="submission" date="2019-09" db="EMBL/GenBank/DDBJ databases">
        <title>Draft genome of the ectomycorrhizal ascomycete Sphaerosporella brunnea.</title>
        <authorList>
            <consortium name="DOE Joint Genome Institute"/>
            <person name="Benucci G.M."/>
            <person name="Marozzi G."/>
            <person name="Antonielli L."/>
            <person name="Sanchez S."/>
            <person name="Marco P."/>
            <person name="Wang X."/>
            <person name="Falini L.B."/>
            <person name="Barry K."/>
            <person name="Haridas S."/>
            <person name="Lipzen A."/>
            <person name="Labutti K."/>
            <person name="Grigoriev I.V."/>
            <person name="Murat C."/>
            <person name="Martin F."/>
            <person name="Albertini E."/>
            <person name="Donnini D."/>
            <person name="Bonito G."/>
        </authorList>
    </citation>
    <scope>NUCLEOTIDE SEQUENCE [LARGE SCALE GENOMIC DNA]</scope>
    <source>
        <strain evidence="2 3">Sb_GMNB300</strain>
    </source>
</reference>